<feature type="signal peptide" evidence="1">
    <location>
        <begin position="1"/>
        <end position="30"/>
    </location>
</feature>
<proteinExistence type="predicted"/>
<dbReference type="PANTHER" id="PTHR43135">
    <property type="entry name" value="ALPHA-D-RIBOSE 1-METHYLPHOSPHONATE 5-TRIPHOSPHATE DIPHOSPHATASE"/>
    <property type="match status" value="1"/>
</dbReference>
<dbReference type="InterPro" id="IPR011059">
    <property type="entry name" value="Metal-dep_hydrolase_composite"/>
</dbReference>
<dbReference type="RefSeq" id="WP_185684625.1">
    <property type="nucleotide sequence ID" value="NZ_JACLAU010000040.1"/>
</dbReference>
<keyword evidence="1" id="KW-0732">Signal</keyword>
<reference evidence="3 4" key="1">
    <citation type="submission" date="2020-08" db="EMBL/GenBank/DDBJ databases">
        <title>The genome sequence of Novosphingobium flavum 4Y4.</title>
        <authorList>
            <person name="Liu Y."/>
        </authorList>
    </citation>
    <scope>NUCLEOTIDE SEQUENCE [LARGE SCALE GENOMIC DNA]</scope>
    <source>
        <strain evidence="3 4">4Y4</strain>
    </source>
</reference>
<dbReference type="GO" id="GO:0016810">
    <property type="term" value="F:hydrolase activity, acting on carbon-nitrogen (but not peptide) bonds"/>
    <property type="evidence" value="ECO:0007669"/>
    <property type="project" value="InterPro"/>
</dbReference>
<evidence type="ECO:0000256" key="1">
    <source>
        <dbReference type="SAM" id="SignalP"/>
    </source>
</evidence>
<dbReference type="SUPFAM" id="SSF51556">
    <property type="entry name" value="Metallo-dependent hydrolases"/>
    <property type="match status" value="1"/>
</dbReference>
<dbReference type="InterPro" id="IPR032466">
    <property type="entry name" value="Metal_Hydrolase"/>
</dbReference>
<dbReference type="InterPro" id="IPR057744">
    <property type="entry name" value="OTAase-like"/>
</dbReference>
<dbReference type="Proteomes" id="UP000520156">
    <property type="component" value="Unassembled WGS sequence"/>
</dbReference>
<keyword evidence="4" id="KW-1185">Reference proteome</keyword>
<feature type="domain" description="Amidohydrolase-related" evidence="2">
    <location>
        <begin position="94"/>
        <end position="444"/>
    </location>
</feature>
<evidence type="ECO:0000313" key="4">
    <source>
        <dbReference type="Proteomes" id="UP000520156"/>
    </source>
</evidence>
<accession>A0A7X1KDD9</accession>
<comment type="caution">
    <text evidence="3">The sequence shown here is derived from an EMBL/GenBank/DDBJ whole genome shotgun (WGS) entry which is preliminary data.</text>
</comment>
<sequence length="445" mass="46955">MRGTSQGRRLAKQALGGAVALLLLSGPGYAEPVATAAPASSLYVRAGRLIDPERGVVEAARLLRVENGRVVAIAPDTGAPLPAGAVVVDWSGYTVLPGLIDMHVHLADADQTNNPAEPLLHSPMEIAYLGARNARATLLAGFTTVHDVGSYRAFADVELRNAIDRGDVIGPRMSAVGAYVTAPGGGGEVTGLAPDVILPADLRVGVVSSPAEVRQKVNYLFQHGADSIKLIATGAVFAIGTTVGQQELSEDEMRAAVEVARARGSWVTAHAHGAEGIKAAIRAGVRGIEHASLIDDDGIALAKARGVFLDMDIYNGDWTDEVGRREHYPEDYLRKNTETTQVQREGFRKAVKAGVRLAFGTDAGIFPHGLNARQFPYMVRWGMTPMQAIQAATVTSAEMLGWSKDVGALSPGHYADMVAVKGDPLTDIGVLERVAHVMKGGVVVK</sequence>
<dbReference type="PANTHER" id="PTHR43135:SF3">
    <property type="entry name" value="ALPHA-D-RIBOSE 1-METHYLPHOSPHONATE 5-TRIPHOSPHATE DIPHOSPHATASE"/>
    <property type="match status" value="1"/>
</dbReference>
<keyword evidence="3" id="KW-0378">Hydrolase</keyword>
<evidence type="ECO:0000259" key="2">
    <source>
        <dbReference type="Pfam" id="PF01979"/>
    </source>
</evidence>
<dbReference type="Gene3D" id="2.30.40.10">
    <property type="entry name" value="Urease, subunit C, domain 1"/>
    <property type="match status" value="1"/>
</dbReference>
<dbReference type="InterPro" id="IPR006680">
    <property type="entry name" value="Amidohydro-rel"/>
</dbReference>
<dbReference type="Gene3D" id="3.20.20.140">
    <property type="entry name" value="Metal-dependent hydrolases"/>
    <property type="match status" value="1"/>
</dbReference>
<organism evidence="3 4">
    <name type="scientific">Novosphingobium aerophilum</name>
    <dbReference type="NCBI Taxonomy" id="2839843"/>
    <lineage>
        <taxon>Bacteria</taxon>
        <taxon>Pseudomonadati</taxon>
        <taxon>Pseudomonadota</taxon>
        <taxon>Alphaproteobacteria</taxon>
        <taxon>Sphingomonadales</taxon>
        <taxon>Sphingomonadaceae</taxon>
        <taxon>Novosphingobium</taxon>
    </lineage>
</organism>
<dbReference type="SUPFAM" id="SSF51338">
    <property type="entry name" value="Composite domain of metallo-dependent hydrolases"/>
    <property type="match status" value="1"/>
</dbReference>
<dbReference type="CDD" id="cd01299">
    <property type="entry name" value="Met_dep_hydrolase_A"/>
    <property type="match status" value="1"/>
</dbReference>
<gene>
    <name evidence="3" type="ORF">H7F49_16225</name>
</gene>
<feature type="chain" id="PRO_5031088413" evidence="1">
    <location>
        <begin position="31"/>
        <end position="445"/>
    </location>
</feature>
<evidence type="ECO:0000313" key="3">
    <source>
        <dbReference type="EMBL" id="MBC2653240.1"/>
    </source>
</evidence>
<dbReference type="AlphaFoldDB" id="A0A7X1KDD9"/>
<dbReference type="EMBL" id="JACLAU010000040">
    <property type="protein sequence ID" value="MBC2653240.1"/>
    <property type="molecule type" value="Genomic_DNA"/>
</dbReference>
<dbReference type="Pfam" id="PF01979">
    <property type="entry name" value="Amidohydro_1"/>
    <property type="match status" value="1"/>
</dbReference>
<protein>
    <submittedName>
        <fullName evidence="3">Amidohydrolase family protein</fullName>
    </submittedName>
</protein>
<dbReference type="InterPro" id="IPR051781">
    <property type="entry name" value="Metallo-dep_Hydrolase"/>
</dbReference>
<name>A0A7X1KDD9_9SPHN</name>